<dbReference type="Pfam" id="PF15016">
    <property type="entry name" value="C5orf34_C"/>
    <property type="match status" value="1"/>
</dbReference>
<dbReference type="EMBL" id="CAJNOT010000089">
    <property type="protein sequence ID" value="CAF0831696.1"/>
    <property type="molecule type" value="Genomic_DNA"/>
</dbReference>
<comment type="caution">
    <text evidence="3">The sequence shown here is derived from an EMBL/GenBank/DDBJ whole genome shotgun (WGS) entry which is preliminary data.</text>
</comment>
<evidence type="ECO:0000259" key="1">
    <source>
        <dbReference type="Pfam" id="PF15016"/>
    </source>
</evidence>
<evidence type="ECO:0000313" key="5">
    <source>
        <dbReference type="EMBL" id="CAF1292605.1"/>
    </source>
</evidence>
<dbReference type="PANTHER" id="PTHR34531">
    <property type="entry name" value="ZGC:153352"/>
    <property type="match status" value="1"/>
</dbReference>
<keyword evidence="8" id="KW-1185">Reference proteome</keyword>
<evidence type="ECO:0000313" key="6">
    <source>
        <dbReference type="EMBL" id="CAF3591452.1"/>
    </source>
</evidence>
<feature type="domain" description="C5orf34-like C-terminal" evidence="1">
    <location>
        <begin position="382"/>
        <end position="469"/>
    </location>
</feature>
<reference evidence="3" key="1">
    <citation type="submission" date="2021-02" db="EMBL/GenBank/DDBJ databases">
        <authorList>
            <person name="Nowell W R."/>
        </authorList>
    </citation>
    <scope>NUCLEOTIDE SEQUENCE</scope>
</reference>
<gene>
    <name evidence="6" type="ORF">JBS370_LOCUS3317</name>
    <name evidence="5" type="ORF">JXQ802_LOCUS29076</name>
    <name evidence="3" type="ORF">PYM288_LOCUS3857</name>
    <name evidence="4" type="ORF">ZHD862_LOCUS3912</name>
</gene>
<dbReference type="Proteomes" id="UP000663854">
    <property type="component" value="Unassembled WGS sequence"/>
</dbReference>
<dbReference type="Pfam" id="PF15025">
    <property type="entry name" value="C5orf34-like_N"/>
    <property type="match status" value="1"/>
</dbReference>
<evidence type="ECO:0000313" key="3">
    <source>
        <dbReference type="EMBL" id="CAF0785688.1"/>
    </source>
</evidence>
<proteinExistence type="predicted"/>
<dbReference type="Proteomes" id="UP000663864">
    <property type="component" value="Unassembled WGS sequence"/>
</dbReference>
<name>A0A813RQK4_9BILA</name>
<dbReference type="InterPro" id="IPR027830">
    <property type="entry name" value="C5orf34-like_N"/>
</dbReference>
<evidence type="ECO:0000313" key="7">
    <source>
        <dbReference type="Proteomes" id="UP000663854"/>
    </source>
</evidence>
<dbReference type="EMBL" id="CAJNOL010001122">
    <property type="protein sequence ID" value="CAF1292605.1"/>
    <property type="molecule type" value="Genomic_DNA"/>
</dbReference>
<accession>A0A813RQK4</accession>
<organism evidence="3 7">
    <name type="scientific">Rotaria sordida</name>
    <dbReference type="NCBI Taxonomy" id="392033"/>
    <lineage>
        <taxon>Eukaryota</taxon>
        <taxon>Metazoa</taxon>
        <taxon>Spiralia</taxon>
        <taxon>Gnathifera</taxon>
        <taxon>Rotifera</taxon>
        <taxon>Eurotatoria</taxon>
        <taxon>Bdelloidea</taxon>
        <taxon>Philodinida</taxon>
        <taxon>Philodinidae</taxon>
        <taxon>Rotaria</taxon>
    </lineage>
</organism>
<dbReference type="InterPro" id="IPR027865">
    <property type="entry name" value="C5orf34-like_C"/>
</dbReference>
<dbReference type="PANTHER" id="PTHR34531:SF1">
    <property type="entry name" value="CHROMOSOME 5 OPEN READING FRAME 34"/>
    <property type="match status" value="1"/>
</dbReference>
<dbReference type="Proteomes" id="UP000663870">
    <property type="component" value="Unassembled WGS sequence"/>
</dbReference>
<sequence>MEKDLNMAKQFIMYTNDAVEATFSDGMKIFLAPCATEYVVQQSNHTQGLMTTKHRTIYTTSTLIPHIRSILTFRNLYAQQPFLVPTFVDSNQCYQSTGTATHVRWSPNISLPTISNDDPTQTWSWTSLCGRARIDIPQCRQIIYITHPLQVSRILTKQENDTDIPTKYIHIFAPVRRCFSCQKLPNYLSKFVHKCLQLIEQLSNNKTSFDVEDDNDNEWNFKLPLPLPSSSCSKAHRHRLHHEMMLEADIHILQTTTITYRLEYENPTSIEAFIMDENNEHLIDYVITCNIQSSFYNYYSIKNEQCHLLTLSEHAIPPHNERLVQIIRFISTMRQRLLSMTRRVQEQPCWLQEDVVLDNNIDNNIEQLKLSSLENEIDDEDKIFRQTSIANVGHFKYFLDNHVQIKFSNDFILNMTPEQVHSCQINPYVDFQCRITDKKKQTTIDIFDGIAQPGCYEQYITAAIDWCMWVWNEKRIEDQRNLANDIQEELFRLKLYRNRIEIKEYQQSTTINTPVGNQVEYYSPDDIKQILDRTAKFTKTHSS</sequence>
<feature type="domain" description="C5orf34-like N-terminal" evidence="2">
    <location>
        <begin position="11"/>
        <end position="75"/>
    </location>
</feature>
<evidence type="ECO:0000259" key="2">
    <source>
        <dbReference type="Pfam" id="PF15025"/>
    </source>
</evidence>
<protein>
    <submittedName>
        <fullName evidence="3">Uncharacterized protein</fullName>
    </submittedName>
</protein>
<evidence type="ECO:0000313" key="8">
    <source>
        <dbReference type="Proteomes" id="UP000663870"/>
    </source>
</evidence>
<dbReference type="InterPro" id="IPR053901">
    <property type="entry name" value="C5orf34-like"/>
</dbReference>
<dbReference type="AlphaFoldDB" id="A0A813RQK4"/>
<dbReference type="EMBL" id="CAJNOH010000032">
    <property type="protein sequence ID" value="CAF0785688.1"/>
    <property type="molecule type" value="Genomic_DNA"/>
</dbReference>
<dbReference type="EMBL" id="CAJOBD010000140">
    <property type="protein sequence ID" value="CAF3591452.1"/>
    <property type="molecule type" value="Genomic_DNA"/>
</dbReference>
<dbReference type="Proteomes" id="UP000663836">
    <property type="component" value="Unassembled WGS sequence"/>
</dbReference>
<evidence type="ECO:0000313" key="4">
    <source>
        <dbReference type="EMBL" id="CAF0831696.1"/>
    </source>
</evidence>